<keyword evidence="1" id="KW-0067">ATP-binding</keyword>
<evidence type="ECO:0000313" key="2">
    <source>
        <dbReference type="Ensembl" id="ENSSAUP00010033295.1"/>
    </source>
</evidence>
<dbReference type="InParanoid" id="A0A671W374"/>
<dbReference type="Gene3D" id="3.30.200.20">
    <property type="entry name" value="Phosphorylase Kinase, domain 1"/>
    <property type="match status" value="1"/>
</dbReference>
<dbReference type="PROSITE" id="PS00107">
    <property type="entry name" value="PROTEIN_KINASE_ATP"/>
    <property type="match status" value="1"/>
</dbReference>
<reference evidence="2" key="1">
    <citation type="submission" date="2021-04" db="EMBL/GenBank/DDBJ databases">
        <authorList>
            <consortium name="Wellcome Sanger Institute Data Sharing"/>
        </authorList>
    </citation>
    <scope>NUCLEOTIDE SEQUENCE [LARGE SCALE GENOMIC DNA]</scope>
</reference>
<dbReference type="InterPro" id="IPR017441">
    <property type="entry name" value="Protein_kinase_ATP_BS"/>
</dbReference>
<keyword evidence="1" id="KW-0547">Nucleotide-binding</keyword>
<protein>
    <recommendedName>
        <fullName evidence="4">Protein kinase domain-containing protein</fullName>
    </recommendedName>
</protein>
<evidence type="ECO:0008006" key="4">
    <source>
        <dbReference type="Google" id="ProtNLM"/>
    </source>
</evidence>
<dbReference type="Proteomes" id="UP000472265">
    <property type="component" value="Chromosome 7"/>
</dbReference>
<reference evidence="2" key="3">
    <citation type="submission" date="2025-09" db="UniProtKB">
        <authorList>
            <consortium name="Ensembl"/>
        </authorList>
    </citation>
    <scope>IDENTIFICATION</scope>
</reference>
<feature type="binding site" evidence="1">
    <location>
        <position position="55"/>
    </location>
    <ligand>
        <name>ATP</name>
        <dbReference type="ChEBI" id="CHEBI:30616"/>
    </ligand>
</feature>
<reference evidence="2" key="2">
    <citation type="submission" date="2025-08" db="UniProtKB">
        <authorList>
            <consortium name="Ensembl"/>
        </authorList>
    </citation>
    <scope>IDENTIFICATION</scope>
</reference>
<dbReference type="InterPro" id="IPR011009">
    <property type="entry name" value="Kinase-like_dom_sf"/>
</dbReference>
<evidence type="ECO:0000313" key="3">
    <source>
        <dbReference type="Proteomes" id="UP000472265"/>
    </source>
</evidence>
<evidence type="ECO:0000256" key="1">
    <source>
        <dbReference type="PROSITE-ProRule" id="PRU10141"/>
    </source>
</evidence>
<accession>A0A671W374</accession>
<keyword evidence="3" id="KW-1185">Reference proteome</keyword>
<dbReference type="AlphaFoldDB" id="A0A671W374"/>
<organism evidence="2 3">
    <name type="scientific">Sparus aurata</name>
    <name type="common">Gilthead sea bream</name>
    <dbReference type="NCBI Taxonomy" id="8175"/>
    <lineage>
        <taxon>Eukaryota</taxon>
        <taxon>Metazoa</taxon>
        <taxon>Chordata</taxon>
        <taxon>Craniata</taxon>
        <taxon>Vertebrata</taxon>
        <taxon>Euteleostomi</taxon>
        <taxon>Actinopterygii</taxon>
        <taxon>Neopterygii</taxon>
        <taxon>Teleostei</taxon>
        <taxon>Neoteleostei</taxon>
        <taxon>Acanthomorphata</taxon>
        <taxon>Eupercaria</taxon>
        <taxon>Spariformes</taxon>
        <taxon>Sparidae</taxon>
        <taxon>Sparus</taxon>
    </lineage>
</organism>
<proteinExistence type="predicted"/>
<dbReference type="GO" id="GO:0005524">
    <property type="term" value="F:ATP binding"/>
    <property type="evidence" value="ECO:0007669"/>
    <property type="project" value="UniProtKB-UniRule"/>
</dbReference>
<dbReference type="Ensembl" id="ENSSAUT00010035077.1">
    <property type="protein sequence ID" value="ENSSAUP00010033295.1"/>
    <property type="gene ID" value="ENSSAUG00010014134.1"/>
</dbReference>
<sequence>MIGSLPTSDETCSANSPITIDLPDTYELLECLGKGGFGVVVKCQKVDTGQIVAIKFPLGQEDDNEVGFFCDFGYYVEIQGFVCTL</sequence>
<dbReference type="SUPFAM" id="SSF56112">
    <property type="entry name" value="Protein kinase-like (PK-like)"/>
    <property type="match status" value="1"/>
</dbReference>
<name>A0A671W374_SPAAU</name>